<gene>
    <name evidence="1" type="ORF">ALP8811_00018</name>
</gene>
<sequence length="40" mass="4382">MTQAVFSKRRAFRAFTASYLVLLMTLSFAAVATSEVLIGL</sequence>
<dbReference type="AlphaFoldDB" id="A0A2R8AG92"/>
<evidence type="ECO:0000313" key="1">
    <source>
        <dbReference type="EMBL" id="SPF75035.1"/>
    </source>
</evidence>
<dbReference type="EMBL" id="OMOI01000001">
    <property type="protein sequence ID" value="SPF75035.1"/>
    <property type="molecule type" value="Genomic_DNA"/>
</dbReference>
<reference evidence="1 2" key="1">
    <citation type="submission" date="2018-03" db="EMBL/GenBank/DDBJ databases">
        <authorList>
            <person name="Keele B.F."/>
        </authorList>
    </citation>
    <scope>NUCLEOTIDE SEQUENCE [LARGE SCALE GENOMIC DNA]</scope>
    <source>
        <strain evidence="1 2">CECT 8811</strain>
    </source>
</reference>
<evidence type="ECO:0000313" key="2">
    <source>
        <dbReference type="Proteomes" id="UP000244911"/>
    </source>
</evidence>
<name>A0A2R8AG92_9RHOB</name>
<protein>
    <submittedName>
        <fullName evidence="1">Uncharacterized protein</fullName>
    </submittedName>
</protein>
<organism evidence="1 2">
    <name type="scientific">Aliiroseovarius pelagivivens</name>
    <dbReference type="NCBI Taxonomy" id="1639690"/>
    <lineage>
        <taxon>Bacteria</taxon>
        <taxon>Pseudomonadati</taxon>
        <taxon>Pseudomonadota</taxon>
        <taxon>Alphaproteobacteria</taxon>
        <taxon>Rhodobacterales</taxon>
        <taxon>Paracoccaceae</taxon>
        <taxon>Aliiroseovarius</taxon>
    </lineage>
</organism>
<proteinExistence type="predicted"/>
<accession>A0A2R8AG92</accession>
<dbReference type="RefSeq" id="WP_281260680.1">
    <property type="nucleotide sequence ID" value="NZ_OMOI01000001.1"/>
</dbReference>
<keyword evidence="2" id="KW-1185">Reference proteome</keyword>
<dbReference type="Proteomes" id="UP000244911">
    <property type="component" value="Unassembled WGS sequence"/>
</dbReference>